<keyword evidence="1" id="KW-1133">Transmembrane helix</keyword>
<dbReference type="Proteomes" id="UP000178993">
    <property type="component" value="Unassembled WGS sequence"/>
</dbReference>
<gene>
    <name evidence="2" type="ORF">A3E17_02550</name>
</gene>
<evidence type="ECO:0008006" key="4">
    <source>
        <dbReference type="Google" id="ProtNLM"/>
    </source>
</evidence>
<comment type="caution">
    <text evidence="2">The sequence shown here is derived from an EMBL/GenBank/DDBJ whole genome shotgun (WGS) entry which is preliminary data.</text>
</comment>
<evidence type="ECO:0000313" key="3">
    <source>
        <dbReference type="Proteomes" id="UP000178993"/>
    </source>
</evidence>
<dbReference type="EMBL" id="MEXL01000023">
    <property type="protein sequence ID" value="OGD02695.1"/>
    <property type="molecule type" value="Genomic_DNA"/>
</dbReference>
<sequence>MNRWAGIGAALIMLVWLGAAIKIPLGVSVDQATLGYTAFSWGTTQEEVFNREMKEKGYSLFVVPFLAEAVWYKIFGTGETQLRVLGWVVQTGLVYGIFRLVRGNVKNRVWPVLIAVTSPWLLYLTMWHLPEAITLAAIIAFVISRNQLAKKCLWLVVFLSSLTGLFAGAVIWINEVARELKFRNLKALTVWLGMGLAVVILMILPNNIYLKKAFEPTLITKLSVGQLAKQVDETQKLIFLAANRQYLLPSGVRKILYNKPGFFLQLTLTKLVSLWDFEQLTAPLSAWVLTGMSGLPPKGHLNLLYFWEIPILLSGFWFITRKKLGNEIRVLFWCAVIPAMILEKKYFHLSAVAGLPLMVWLIAKSWDNVDRKVLRWLVFGLYLLGSWQLGRLVWTRPFDYRPADGYLYRVMYEWVAKNKNNYAEIMVTDKFGPSPLMFAFYGIWEPDLYWRQKEAGIRWSWEKVIFGSFELKGENKIPARSAWLGLPGEFAQVPEEKLTKIPAGDELVYRYGAGLWILENLQSD</sequence>
<organism evidence="2 3">
    <name type="scientific">Candidatus Amesbacteria bacterium RIFCSPHIGHO2_12_FULL_48_14</name>
    <dbReference type="NCBI Taxonomy" id="1797257"/>
    <lineage>
        <taxon>Bacteria</taxon>
        <taxon>Candidatus Amesiibacteriota</taxon>
    </lineage>
</organism>
<feature type="transmembrane region" description="Helical" evidence="1">
    <location>
        <begin position="375"/>
        <end position="394"/>
    </location>
</feature>
<reference evidence="2 3" key="1">
    <citation type="journal article" date="2016" name="Nat. Commun.">
        <title>Thousands of microbial genomes shed light on interconnected biogeochemical processes in an aquifer system.</title>
        <authorList>
            <person name="Anantharaman K."/>
            <person name="Brown C.T."/>
            <person name="Hug L.A."/>
            <person name="Sharon I."/>
            <person name="Castelle C.J."/>
            <person name="Probst A.J."/>
            <person name="Thomas B.C."/>
            <person name="Singh A."/>
            <person name="Wilkins M.J."/>
            <person name="Karaoz U."/>
            <person name="Brodie E.L."/>
            <person name="Williams K.H."/>
            <person name="Hubbard S.S."/>
            <person name="Banfield J.F."/>
        </authorList>
    </citation>
    <scope>NUCLEOTIDE SEQUENCE [LARGE SCALE GENOMIC DNA]</scope>
</reference>
<name>A0A1F4Z915_9BACT</name>
<feature type="transmembrane region" description="Helical" evidence="1">
    <location>
        <begin position="185"/>
        <end position="204"/>
    </location>
</feature>
<feature type="transmembrane region" description="Helical" evidence="1">
    <location>
        <begin position="121"/>
        <end position="143"/>
    </location>
</feature>
<keyword evidence="1" id="KW-0812">Transmembrane</keyword>
<evidence type="ECO:0000313" key="2">
    <source>
        <dbReference type="EMBL" id="OGD02695.1"/>
    </source>
</evidence>
<dbReference type="AlphaFoldDB" id="A0A1F4Z915"/>
<feature type="transmembrane region" description="Helical" evidence="1">
    <location>
        <begin position="57"/>
        <end position="75"/>
    </location>
</feature>
<evidence type="ECO:0000256" key="1">
    <source>
        <dbReference type="SAM" id="Phobius"/>
    </source>
</evidence>
<feature type="transmembrane region" description="Helical" evidence="1">
    <location>
        <begin position="346"/>
        <end position="363"/>
    </location>
</feature>
<protein>
    <recommendedName>
        <fullName evidence="4">Glycosyltransferase RgtA/B/C/D-like domain-containing protein</fullName>
    </recommendedName>
</protein>
<proteinExistence type="predicted"/>
<feature type="transmembrane region" description="Helical" evidence="1">
    <location>
        <begin position="152"/>
        <end position="173"/>
    </location>
</feature>
<accession>A0A1F4Z915</accession>
<keyword evidence="1" id="KW-0472">Membrane</keyword>
<feature type="transmembrane region" description="Helical" evidence="1">
    <location>
        <begin position="82"/>
        <end position="101"/>
    </location>
</feature>